<evidence type="ECO:0000313" key="3">
    <source>
        <dbReference type="Proteomes" id="UP001597045"/>
    </source>
</evidence>
<dbReference type="InterPro" id="IPR000683">
    <property type="entry name" value="Gfo/Idh/MocA-like_OxRdtase_N"/>
</dbReference>
<dbReference type="InterPro" id="IPR051450">
    <property type="entry name" value="Gfo/Idh/MocA_Oxidoreductases"/>
</dbReference>
<keyword evidence="3" id="KW-1185">Reference proteome</keyword>
<dbReference type="Pfam" id="PF01408">
    <property type="entry name" value="GFO_IDH_MocA"/>
    <property type="match status" value="1"/>
</dbReference>
<dbReference type="PANTHER" id="PTHR43377:SF2">
    <property type="entry name" value="BINDING ROSSMANN FOLD OXIDOREDUCTASE, PUTATIVE (AFU_ORTHOLOGUE AFUA_4G00560)-RELATED"/>
    <property type="match status" value="1"/>
</dbReference>
<dbReference type="SUPFAM" id="SSF51735">
    <property type="entry name" value="NAD(P)-binding Rossmann-fold domains"/>
    <property type="match status" value="1"/>
</dbReference>
<dbReference type="EMBL" id="JBHTIS010001889">
    <property type="protein sequence ID" value="MFD1048953.1"/>
    <property type="molecule type" value="Genomic_DNA"/>
</dbReference>
<protein>
    <submittedName>
        <fullName evidence="2">Gfo/Idh/MocA family protein</fullName>
    </submittedName>
</protein>
<reference evidence="3" key="1">
    <citation type="journal article" date="2019" name="Int. J. Syst. Evol. Microbiol.">
        <title>The Global Catalogue of Microorganisms (GCM) 10K type strain sequencing project: providing services to taxonomists for standard genome sequencing and annotation.</title>
        <authorList>
            <consortium name="The Broad Institute Genomics Platform"/>
            <consortium name="The Broad Institute Genome Sequencing Center for Infectious Disease"/>
            <person name="Wu L."/>
            <person name="Ma J."/>
        </authorList>
    </citation>
    <scope>NUCLEOTIDE SEQUENCE [LARGE SCALE GENOMIC DNA]</scope>
    <source>
        <strain evidence="3">JCM 31486</strain>
    </source>
</reference>
<gene>
    <name evidence="2" type="ORF">ACFQ1S_27150</name>
</gene>
<evidence type="ECO:0000313" key="2">
    <source>
        <dbReference type="EMBL" id="MFD1048953.1"/>
    </source>
</evidence>
<evidence type="ECO:0000259" key="1">
    <source>
        <dbReference type="Pfam" id="PF01408"/>
    </source>
</evidence>
<sequence length="204" mass="22956">MKRYAVVGTGARAELYVRALARGAGELVGFADVNATRMAVHNDLVRELGNDPVPTYRADEFLTMLDEQRVDVVIVTTVDRYHDTYIVEALDAGREVITEKPMTVDAPSCAKILEAVHRNDGKLTVTFNYRYNPVHEKVRQVLASGEIGRIGSVHFEWLLDVRHGADYFRRWHRDKANSGGLLVADQCRCLIARCHVAGQGRRQH</sequence>
<dbReference type="Proteomes" id="UP001597045">
    <property type="component" value="Unassembled WGS sequence"/>
</dbReference>
<organism evidence="2 3">
    <name type="scientific">Kibdelosporangium lantanae</name>
    <dbReference type="NCBI Taxonomy" id="1497396"/>
    <lineage>
        <taxon>Bacteria</taxon>
        <taxon>Bacillati</taxon>
        <taxon>Actinomycetota</taxon>
        <taxon>Actinomycetes</taxon>
        <taxon>Pseudonocardiales</taxon>
        <taxon>Pseudonocardiaceae</taxon>
        <taxon>Kibdelosporangium</taxon>
    </lineage>
</organism>
<accession>A0ABW3ME31</accession>
<comment type="caution">
    <text evidence="2">The sequence shown here is derived from an EMBL/GenBank/DDBJ whole genome shotgun (WGS) entry which is preliminary data.</text>
</comment>
<dbReference type="InterPro" id="IPR036291">
    <property type="entry name" value="NAD(P)-bd_dom_sf"/>
</dbReference>
<proteinExistence type="predicted"/>
<dbReference type="Gene3D" id="3.30.360.10">
    <property type="entry name" value="Dihydrodipicolinate Reductase, domain 2"/>
    <property type="match status" value="1"/>
</dbReference>
<dbReference type="Gene3D" id="3.40.50.720">
    <property type="entry name" value="NAD(P)-binding Rossmann-like Domain"/>
    <property type="match status" value="1"/>
</dbReference>
<name>A0ABW3ME31_9PSEU</name>
<feature type="domain" description="Gfo/Idh/MocA-like oxidoreductase N-terminal" evidence="1">
    <location>
        <begin position="3"/>
        <end position="127"/>
    </location>
</feature>
<dbReference type="PANTHER" id="PTHR43377">
    <property type="entry name" value="BILIVERDIN REDUCTASE A"/>
    <property type="match status" value="1"/>
</dbReference>